<evidence type="ECO:0000256" key="12">
    <source>
        <dbReference type="RuleBase" id="RU000679"/>
    </source>
</evidence>
<evidence type="ECO:0000256" key="8">
    <source>
        <dbReference type="ARBA" id="ARBA00023065"/>
    </source>
</evidence>
<gene>
    <name evidence="14" type="ORF">CHILSU_LOCUS1494</name>
</gene>
<comment type="similarity">
    <text evidence="2 12">Belongs to the amiloride-sensitive sodium channel (TC 1.A.6) family.</text>
</comment>
<dbReference type="Gene3D" id="1.10.287.820">
    <property type="entry name" value="Acid-sensing ion channel domain"/>
    <property type="match status" value="1"/>
</dbReference>
<evidence type="ECO:0000256" key="3">
    <source>
        <dbReference type="ARBA" id="ARBA00022448"/>
    </source>
</evidence>
<name>A0ABN8L193_CHISP</name>
<keyword evidence="11 12" id="KW-0407">Ion channel</keyword>
<evidence type="ECO:0000256" key="13">
    <source>
        <dbReference type="SAM" id="SignalP"/>
    </source>
</evidence>
<protein>
    <recommendedName>
        <fullName evidence="16">Sodium channel protein Nach</fullName>
    </recommendedName>
</protein>
<proteinExistence type="inferred from homology"/>
<feature type="signal peptide" evidence="13">
    <location>
        <begin position="1"/>
        <end position="16"/>
    </location>
</feature>
<evidence type="ECO:0008006" key="16">
    <source>
        <dbReference type="Google" id="ProtNLM"/>
    </source>
</evidence>
<evidence type="ECO:0000256" key="9">
    <source>
        <dbReference type="ARBA" id="ARBA00023136"/>
    </source>
</evidence>
<evidence type="ECO:0000313" key="15">
    <source>
        <dbReference type="Proteomes" id="UP001153292"/>
    </source>
</evidence>
<evidence type="ECO:0000256" key="10">
    <source>
        <dbReference type="ARBA" id="ARBA00023201"/>
    </source>
</evidence>
<evidence type="ECO:0000256" key="4">
    <source>
        <dbReference type="ARBA" id="ARBA00022461"/>
    </source>
</evidence>
<sequence length="396" mass="45818">MRALFLIISSITLVKCHPPHPAVVAVRQEEERLPPYLRSQALHNPHLQQILPLTSLLHDGENLVYERESDNVPRQEIYNILTHAGFLPRRPGHYKLTQYRMHRHRPSAHHQNDLINDNYLDFFSDPECFWAALVFLSWYGAVVLIVASWEASVTHPISFGVETTYIDWNTKLPALAVCETKNDDRIYEFADKYWPPDHSYDIEDALKEIVFFRGTCNALINNCYYSTSPDPSCPVSNYSYYTRFVRKTCPELLQQCNYNDMPYNCCKYFRSIETDFGPCFIMGTIQTNRHMTVRQIENDPLTEHTTIAQRGCRFYTENDKENYYPFYSYSACIVQCRKKAQMDICQCNDHLMPGVVLLHVPGVSGAPHQQPPVAVTVQLQPPISHAMPLRDLLHAP</sequence>
<keyword evidence="4 12" id="KW-0894">Sodium channel</keyword>
<dbReference type="EMBL" id="OU963904">
    <property type="protein sequence ID" value="CAH2980889.1"/>
    <property type="molecule type" value="Genomic_DNA"/>
</dbReference>
<accession>A0ABN8L193</accession>
<keyword evidence="13" id="KW-0732">Signal</keyword>
<dbReference type="Proteomes" id="UP001153292">
    <property type="component" value="Chromosome 11"/>
</dbReference>
<keyword evidence="7" id="KW-0915">Sodium</keyword>
<keyword evidence="9" id="KW-0472">Membrane</keyword>
<keyword evidence="8 12" id="KW-0406">Ion transport</keyword>
<evidence type="ECO:0000256" key="5">
    <source>
        <dbReference type="ARBA" id="ARBA00022692"/>
    </source>
</evidence>
<evidence type="ECO:0000256" key="2">
    <source>
        <dbReference type="ARBA" id="ARBA00007193"/>
    </source>
</evidence>
<comment type="subcellular location">
    <subcellularLocation>
        <location evidence="1">Membrane</location>
        <topology evidence="1">Multi-pass membrane protein</topology>
    </subcellularLocation>
</comment>
<keyword evidence="15" id="KW-1185">Reference proteome</keyword>
<keyword evidence="3 12" id="KW-0813">Transport</keyword>
<evidence type="ECO:0000313" key="14">
    <source>
        <dbReference type="EMBL" id="CAH2980889.1"/>
    </source>
</evidence>
<keyword evidence="6" id="KW-1133">Transmembrane helix</keyword>
<organism evidence="14 15">
    <name type="scientific">Chilo suppressalis</name>
    <name type="common">Asiatic rice borer moth</name>
    <dbReference type="NCBI Taxonomy" id="168631"/>
    <lineage>
        <taxon>Eukaryota</taxon>
        <taxon>Metazoa</taxon>
        <taxon>Ecdysozoa</taxon>
        <taxon>Arthropoda</taxon>
        <taxon>Hexapoda</taxon>
        <taxon>Insecta</taxon>
        <taxon>Pterygota</taxon>
        <taxon>Neoptera</taxon>
        <taxon>Endopterygota</taxon>
        <taxon>Lepidoptera</taxon>
        <taxon>Glossata</taxon>
        <taxon>Ditrysia</taxon>
        <taxon>Pyraloidea</taxon>
        <taxon>Crambidae</taxon>
        <taxon>Crambinae</taxon>
        <taxon>Chilo</taxon>
    </lineage>
</organism>
<keyword evidence="5 12" id="KW-0812">Transmembrane</keyword>
<keyword evidence="10 12" id="KW-0739">Sodium transport</keyword>
<evidence type="ECO:0000256" key="11">
    <source>
        <dbReference type="ARBA" id="ARBA00023303"/>
    </source>
</evidence>
<evidence type="ECO:0000256" key="6">
    <source>
        <dbReference type="ARBA" id="ARBA00022989"/>
    </source>
</evidence>
<evidence type="ECO:0000256" key="1">
    <source>
        <dbReference type="ARBA" id="ARBA00004141"/>
    </source>
</evidence>
<feature type="chain" id="PRO_5045473511" description="Sodium channel protein Nach" evidence="13">
    <location>
        <begin position="17"/>
        <end position="396"/>
    </location>
</feature>
<dbReference type="InterPro" id="IPR001873">
    <property type="entry name" value="ENaC"/>
</dbReference>
<dbReference type="Pfam" id="PF00858">
    <property type="entry name" value="ASC"/>
    <property type="match status" value="2"/>
</dbReference>
<reference evidence="14" key="1">
    <citation type="submission" date="2021-12" db="EMBL/GenBank/DDBJ databases">
        <authorList>
            <person name="King R."/>
        </authorList>
    </citation>
    <scope>NUCLEOTIDE SEQUENCE</scope>
</reference>
<evidence type="ECO:0000256" key="7">
    <source>
        <dbReference type="ARBA" id="ARBA00023053"/>
    </source>
</evidence>